<reference evidence="2 3" key="1">
    <citation type="submission" date="2020-04" db="EMBL/GenBank/DDBJ databases">
        <authorList>
            <person name="Laetsch R D."/>
            <person name="Stevens L."/>
            <person name="Kumar S."/>
            <person name="Blaxter L. M."/>
        </authorList>
    </citation>
    <scope>NUCLEOTIDE SEQUENCE [LARGE SCALE GENOMIC DNA]</scope>
</reference>
<proteinExistence type="predicted"/>
<sequence>MPIDVNVLNSNSTINEITSIEAFGISLPTICLVFYHIHVFRQRKDYEEYLLTRGLNKFLLRIAVVVNLARITRIANAIVDNLAIDEKYLYVVVFVYRVPTITIQTIANAGAIFIASPTIPAVLLVLSVQRYTVVSATFKCVSKFRKFVENSRDFWLVAASSLGVLNVLFELLQCGIDNVFGVRHIRGCWIVELFADSHICKNGRLSNYPPIVLIIKRMYFICNLIIPIITLIMFIIVLRKMSKVHAYSGRKKYEEINIVCQSAPILIVPFMQLIIVSTLFSIFHVDSFEFIGIDWCNLDAILAIIPIAYIFGKIDETAMLRRIENQLHTRPITKFLLLVHFAVSLHELIPITIYAFNNVPILVNADVHVVAILLFGSTCVEFAAKLANYFVESPTIPSVLLVFSVQRYIVVSQKKAYHKFGSKFEPR</sequence>
<feature type="transmembrane region" description="Helical" evidence="1">
    <location>
        <begin position="106"/>
        <end position="133"/>
    </location>
</feature>
<feature type="transmembrane region" description="Helical" evidence="1">
    <location>
        <begin position="332"/>
        <end position="355"/>
    </location>
</feature>
<dbReference type="EMBL" id="CADEPM010000004">
    <property type="protein sequence ID" value="CAB3405270.1"/>
    <property type="molecule type" value="Genomic_DNA"/>
</dbReference>
<keyword evidence="1" id="KW-0812">Transmembrane</keyword>
<keyword evidence="1" id="KW-1133">Transmembrane helix</keyword>
<evidence type="ECO:0000313" key="3">
    <source>
        <dbReference type="Proteomes" id="UP000494206"/>
    </source>
</evidence>
<organism evidence="2 3">
    <name type="scientific">Caenorhabditis bovis</name>
    <dbReference type="NCBI Taxonomy" id="2654633"/>
    <lineage>
        <taxon>Eukaryota</taxon>
        <taxon>Metazoa</taxon>
        <taxon>Ecdysozoa</taxon>
        <taxon>Nematoda</taxon>
        <taxon>Chromadorea</taxon>
        <taxon>Rhabditida</taxon>
        <taxon>Rhabditina</taxon>
        <taxon>Rhabditomorpha</taxon>
        <taxon>Rhabditoidea</taxon>
        <taxon>Rhabditidae</taxon>
        <taxon>Peloderinae</taxon>
        <taxon>Caenorhabditis</taxon>
    </lineage>
</organism>
<feature type="transmembrane region" description="Helical" evidence="1">
    <location>
        <begin position="218"/>
        <end position="238"/>
    </location>
</feature>
<keyword evidence="1" id="KW-0472">Membrane</keyword>
<feature type="transmembrane region" description="Helical" evidence="1">
    <location>
        <begin position="154"/>
        <end position="172"/>
    </location>
</feature>
<feature type="transmembrane region" description="Helical" evidence="1">
    <location>
        <begin position="20"/>
        <end position="37"/>
    </location>
</feature>
<name>A0A8S1EV75_9PELO</name>
<feature type="transmembrane region" description="Helical" evidence="1">
    <location>
        <begin position="258"/>
        <end position="284"/>
    </location>
</feature>
<keyword evidence="3" id="KW-1185">Reference proteome</keyword>
<feature type="transmembrane region" description="Helical" evidence="1">
    <location>
        <begin position="290"/>
        <end position="311"/>
    </location>
</feature>
<gene>
    <name evidence="2" type="ORF">CBOVIS_LOCUS7486</name>
</gene>
<comment type="caution">
    <text evidence="2">The sequence shown here is derived from an EMBL/GenBank/DDBJ whole genome shotgun (WGS) entry which is preliminary data.</text>
</comment>
<dbReference type="Proteomes" id="UP000494206">
    <property type="component" value="Unassembled WGS sequence"/>
</dbReference>
<feature type="transmembrane region" description="Helical" evidence="1">
    <location>
        <begin position="361"/>
        <end position="384"/>
    </location>
</feature>
<evidence type="ECO:0000313" key="2">
    <source>
        <dbReference type="EMBL" id="CAB3405270.1"/>
    </source>
</evidence>
<accession>A0A8S1EV75</accession>
<evidence type="ECO:0000256" key="1">
    <source>
        <dbReference type="SAM" id="Phobius"/>
    </source>
</evidence>
<dbReference type="AlphaFoldDB" id="A0A8S1EV75"/>
<protein>
    <submittedName>
        <fullName evidence="2">Uncharacterized protein</fullName>
    </submittedName>
</protein>